<comment type="caution">
    <text evidence="2">The sequence shown here is derived from an EMBL/GenBank/DDBJ whole genome shotgun (WGS) entry which is preliminary data.</text>
</comment>
<reference evidence="2 3" key="1">
    <citation type="submission" date="2018-05" db="EMBL/GenBank/DDBJ databases">
        <title>Coraliomargarita sinensis sp. nov., isolated from a marine solar saltern.</title>
        <authorList>
            <person name="Zhou L.Y."/>
        </authorList>
    </citation>
    <scope>NUCLEOTIDE SEQUENCE [LARGE SCALE GENOMIC DNA]</scope>
    <source>
        <strain evidence="2 3">WN38</strain>
    </source>
</reference>
<dbReference type="AlphaFoldDB" id="A0A317ZPB8"/>
<keyword evidence="3" id="KW-1185">Reference proteome</keyword>
<organism evidence="2 3">
    <name type="scientific">Coraliomargarita sinensis</name>
    <dbReference type="NCBI Taxonomy" id="2174842"/>
    <lineage>
        <taxon>Bacteria</taxon>
        <taxon>Pseudomonadati</taxon>
        <taxon>Verrucomicrobiota</taxon>
        <taxon>Opitutia</taxon>
        <taxon>Puniceicoccales</taxon>
        <taxon>Coraliomargaritaceae</taxon>
        <taxon>Coraliomargarita</taxon>
    </lineage>
</organism>
<dbReference type="InParanoid" id="A0A317ZPB8"/>
<sequence length="233" mass="25785">MKQRATAIILALFFCLQAIPAQQNELTSISFTVYGLRPGNYSNIYFQGASDKPTALTFHRKRRSGTYTAQVPVEALTLKFLQKGSHREEHEEGVLVELGSVPLPPDADKILFVFVPQTDSGAKNPFKILSIEDGGSSGQSGTVRIINLTALPLIGMAEGEKFELQSLSCSQPFELSRNSQTDLSILAKGSSRHHLVYRNSFRIDPESRAILFLTPPYRKASLKLGGHMLYEEL</sequence>
<name>A0A317ZPB8_9BACT</name>
<evidence type="ECO:0008006" key="4">
    <source>
        <dbReference type="Google" id="ProtNLM"/>
    </source>
</evidence>
<dbReference type="EMBL" id="QHJQ01000001">
    <property type="protein sequence ID" value="PXA05709.1"/>
    <property type="molecule type" value="Genomic_DNA"/>
</dbReference>
<dbReference type="RefSeq" id="WP_110129786.1">
    <property type="nucleotide sequence ID" value="NZ_QHJQ01000001.1"/>
</dbReference>
<gene>
    <name evidence="2" type="ORF">DDZ13_02220</name>
</gene>
<dbReference type="Proteomes" id="UP000247099">
    <property type="component" value="Unassembled WGS sequence"/>
</dbReference>
<evidence type="ECO:0000313" key="2">
    <source>
        <dbReference type="EMBL" id="PXA05709.1"/>
    </source>
</evidence>
<protein>
    <recommendedName>
        <fullName evidence="4">DUF4397 domain-containing protein</fullName>
    </recommendedName>
</protein>
<feature type="signal peptide" evidence="1">
    <location>
        <begin position="1"/>
        <end position="23"/>
    </location>
</feature>
<evidence type="ECO:0000256" key="1">
    <source>
        <dbReference type="SAM" id="SignalP"/>
    </source>
</evidence>
<evidence type="ECO:0000313" key="3">
    <source>
        <dbReference type="Proteomes" id="UP000247099"/>
    </source>
</evidence>
<proteinExistence type="predicted"/>
<accession>A0A317ZPB8</accession>
<feature type="chain" id="PRO_5016296035" description="DUF4397 domain-containing protein" evidence="1">
    <location>
        <begin position="24"/>
        <end position="233"/>
    </location>
</feature>
<keyword evidence="1" id="KW-0732">Signal</keyword>